<accession>A0A852VN76</accession>
<evidence type="ECO:0000313" key="8">
    <source>
        <dbReference type="EMBL" id="NYF98462.1"/>
    </source>
</evidence>
<dbReference type="PANTHER" id="PTHR43827">
    <property type="entry name" value="2,5-DIKETO-D-GLUCONIC ACID REDUCTASE"/>
    <property type="match status" value="1"/>
</dbReference>
<evidence type="ECO:0000256" key="3">
    <source>
        <dbReference type="ARBA" id="ARBA00023002"/>
    </source>
</evidence>
<proteinExistence type="inferred from homology"/>
<evidence type="ECO:0000256" key="1">
    <source>
        <dbReference type="ARBA" id="ARBA00007905"/>
    </source>
</evidence>
<dbReference type="PROSITE" id="PS00062">
    <property type="entry name" value="ALDOKETO_REDUCTASE_2"/>
    <property type="match status" value="1"/>
</dbReference>
<evidence type="ECO:0000256" key="6">
    <source>
        <dbReference type="PIRSR" id="PIRSR000097-3"/>
    </source>
</evidence>
<evidence type="ECO:0000256" key="4">
    <source>
        <dbReference type="PIRSR" id="PIRSR000097-1"/>
    </source>
</evidence>
<dbReference type="PIRSF" id="PIRSF000097">
    <property type="entry name" value="AKR"/>
    <property type="match status" value="1"/>
</dbReference>
<dbReference type="InterPro" id="IPR020471">
    <property type="entry name" value="AKR"/>
</dbReference>
<feature type="domain" description="NADP-dependent oxidoreductase" evidence="7">
    <location>
        <begin position="18"/>
        <end position="259"/>
    </location>
</feature>
<evidence type="ECO:0000256" key="5">
    <source>
        <dbReference type="PIRSR" id="PIRSR000097-2"/>
    </source>
</evidence>
<keyword evidence="3" id="KW-0560">Oxidoreductase</keyword>
<dbReference type="Pfam" id="PF00248">
    <property type="entry name" value="Aldo_ket_red"/>
    <property type="match status" value="1"/>
</dbReference>
<dbReference type="InterPro" id="IPR036812">
    <property type="entry name" value="NAD(P)_OxRdtase_dom_sf"/>
</dbReference>
<feature type="active site" description="Proton donor" evidence="4">
    <location>
        <position position="51"/>
    </location>
</feature>
<evidence type="ECO:0000313" key="9">
    <source>
        <dbReference type="Proteomes" id="UP000554054"/>
    </source>
</evidence>
<dbReference type="PRINTS" id="PR00069">
    <property type="entry name" value="ALDKETRDTASE"/>
</dbReference>
<keyword evidence="9" id="KW-1185">Reference proteome</keyword>
<evidence type="ECO:0000256" key="2">
    <source>
        <dbReference type="ARBA" id="ARBA00022857"/>
    </source>
</evidence>
<keyword evidence="2" id="KW-0521">NADP</keyword>
<feature type="binding site" evidence="5">
    <location>
        <position position="107"/>
    </location>
    <ligand>
        <name>substrate</name>
    </ligand>
</feature>
<dbReference type="RefSeq" id="WP_185991270.1">
    <property type="nucleotide sequence ID" value="NZ_JACCAE010000001.1"/>
</dbReference>
<sequence>MAELPTRTLGDGTSVPVLGFGTYSLRGDDGVRAMAGALEDGYRFLDTAVNYRNEREVAEAVRASGVERGDVFIQTKIPGRDHGGARRSLETTLDVMDLDFIDSALIHWPNPSQGAFVRAWEGLVEAKDAGLVRSIGVSNFKAPHLDAIIEATGVTPASNQIELHPFFPQVEQRADDERRGITTQSWAPLGRAGELLTAEPVVTAAQAHDVTPAQVILRWHLHLDALPVPKSADPQRRAGNLEVLGFDLSDAQVEAITALGRPDGRLFDADPDTHEEM</sequence>
<feature type="site" description="Lowers pKa of active site Tyr" evidence="6">
    <location>
        <position position="76"/>
    </location>
</feature>
<dbReference type="FunFam" id="3.20.20.100:FF:000002">
    <property type="entry name" value="2,5-diketo-D-gluconic acid reductase A"/>
    <property type="match status" value="1"/>
</dbReference>
<comment type="similarity">
    <text evidence="1">Belongs to the aldo/keto reductase family.</text>
</comment>
<dbReference type="PANTHER" id="PTHR43827:SF3">
    <property type="entry name" value="NADP-DEPENDENT OXIDOREDUCTASE DOMAIN-CONTAINING PROTEIN"/>
    <property type="match status" value="1"/>
</dbReference>
<dbReference type="InterPro" id="IPR023210">
    <property type="entry name" value="NADP_OxRdtase_dom"/>
</dbReference>
<dbReference type="Gene3D" id="3.20.20.100">
    <property type="entry name" value="NADP-dependent oxidoreductase domain"/>
    <property type="match status" value="1"/>
</dbReference>
<dbReference type="EMBL" id="JACCAE010000001">
    <property type="protein sequence ID" value="NYF98462.1"/>
    <property type="molecule type" value="Genomic_DNA"/>
</dbReference>
<name>A0A852VN76_9MICO</name>
<reference evidence="8 9" key="1">
    <citation type="submission" date="2020-07" db="EMBL/GenBank/DDBJ databases">
        <title>Sequencing the genomes of 1000 actinobacteria strains.</title>
        <authorList>
            <person name="Klenk H.-P."/>
        </authorList>
    </citation>
    <scope>NUCLEOTIDE SEQUENCE [LARGE SCALE GENOMIC DNA]</scope>
    <source>
        <strain evidence="8 9">DSM 26154</strain>
    </source>
</reference>
<gene>
    <name evidence="8" type="ORF">BJY20_001854</name>
</gene>
<dbReference type="AlphaFoldDB" id="A0A852VN76"/>
<dbReference type="GO" id="GO:0016616">
    <property type="term" value="F:oxidoreductase activity, acting on the CH-OH group of donors, NAD or NADP as acceptor"/>
    <property type="evidence" value="ECO:0007669"/>
    <property type="project" value="UniProtKB-ARBA"/>
</dbReference>
<dbReference type="PROSITE" id="PS00063">
    <property type="entry name" value="ALDOKETO_REDUCTASE_3"/>
    <property type="match status" value="1"/>
</dbReference>
<dbReference type="Proteomes" id="UP000554054">
    <property type="component" value="Unassembled WGS sequence"/>
</dbReference>
<evidence type="ECO:0000259" key="7">
    <source>
        <dbReference type="Pfam" id="PF00248"/>
    </source>
</evidence>
<comment type="caution">
    <text evidence="8">The sequence shown here is derived from an EMBL/GenBank/DDBJ whole genome shotgun (WGS) entry which is preliminary data.</text>
</comment>
<organism evidence="8 9">
    <name type="scientific">Janibacter cremeus</name>
    <dbReference type="NCBI Taxonomy" id="1285192"/>
    <lineage>
        <taxon>Bacteria</taxon>
        <taxon>Bacillati</taxon>
        <taxon>Actinomycetota</taxon>
        <taxon>Actinomycetes</taxon>
        <taxon>Micrococcales</taxon>
        <taxon>Intrasporangiaceae</taxon>
        <taxon>Janibacter</taxon>
    </lineage>
</organism>
<dbReference type="InterPro" id="IPR018170">
    <property type="entry name" value="Aldo/ket_reductase_CS"/>
</dbReference>
<protein>
    <submittedName>
        <fullName evidence="8">Diketogulonate reductase-like aldo/keto reductase</fullName>
    </submittedName>
</protein>
<dbReference type="SUPFAM" id="SSF51430">
    <property type="entry name" value="NAD(P)-linked oxidoreductase"/>
    <property type="match status" value="1"/>
</dbReference>